<proteinExistence type="predicted"/>
<gene>
    <name evidence="1" type="primary">traW</name>
    <name evidence="1" type="ORF">FPW1038_00466</name>
</gene>
<sequence>MLFALFAVAYQLSDTIANSLNDDIGAKINDYGTRGHIFPIIEESFWRYSTNVGNRNIIC</sequence>
<reference evidence="2" key="1">
    <citation type="submission" date="2018-03" db="EMBL/GenBank/DDBJ databases">
        <authorList>
            <person name="Batty M. E."/>
            <person name="Batty M E."/>
        </authorList>
    </citation>
    <scope>NUCLEOTIDE SEQUENCE [LARGE SCALE GENOMIC DNA]</scope>
</reference>
<protein>
    <submittedName>
        <fullName evidence="1">Type-F conjugative transfer system protein TraW</fullName>
    </submittedName>
</protein>
<dbReference type="EMBL" id="OOHR01000020">
    <property type="protein sequence ID" value="SPM46082.1"/>
    <property type="molecule type" value="Genomic_DNA"/>
</dbReference>
<dbReference type="Proteomes" id="UP000244889">
    <property type="component" value="Unassembled WGS sequence"/>
</dbReference>
<accession>A0A2R8F3S3</accession>
<dbReference type="AlphaFoldDB" id="A0A2R8F3S3"/>
<name>A0A2R8F3S3_ORITS</name>
<evidence type="ECO:0000313" key="2">
    <source>
        <dbReference type="Proteomes" id="UP000244889"/>
    </source>
</evidence>
<evidence type="ECO:0000313" key="1">
    <source>
        <dbReference type="EMBL" id="SPM46082.1"/>
    </source>
</evidence>
<organism evidence="1 2">
    <name type="scientific">Orientia tsutsugamushi</name>
    <name type="common">Rickettsia tsutsugamushi</name>
    <dbReference type="NCBI Taxonomy" id="784"/>
    <lineage>
        <taxon>Bacteria</taxon>
        <taxon>Pseudomonadati</taxon>
        <taxon>Pseudomonadota</taxon>
        <taxon>Alphaproteobacteria</taxon>
        <taxon>Rickettsiales</taxon>
        <taxon>Rickettsiaceae</taxon>
        <taxon>Rickettsieae</taxon>
        <taxon>Orientia</taxon>
    </lineage>
</organism>